<organism evidence="1 2">
    <name type="scientific">Pleurodeles waltl</name>
    <name type="common">Iberian ribbed newt</name>
    <dbReference type="NCBI Taxonomy" id="8319"/>
    <lineage>
        <taxon>Eukaryota</taxon>
        <taxon>Metazoa</taxon>
        <taxon>Chordata</taxon>
        <taxon>Craniata</taxon>
        <taxon>Vertebrata</taxon>
        <taxon>Euteleostomi</taxon>
        <taxon>Amphibia</taxon>
        <taxon>Batrachia</taxon>
        <taxon>Caudata</taxon>
        <taxon>Salamandroidea</taxon>
        <taxon>Salamandridae</taxon>
        <taxon>Pleurodelinae</taxon>
        <taxon>Pleurodeles</taxon>
    </lineage>
</organism>
<dbReference type="EMBL" id="JANPWB010000001">
    <property type="protein sequence ID" value="KAJ1218215.1"/>
    <property type="molecule type" value="Genomic_DNA"/>
</dbReference>
<comment type="caution">
    <text evidence="1">The sequence shown here is derived from an EMBL/GenBank/DDBJ whole genome shotgun (WGS) entry which is preliminary data.</text>
</comment>
<reference evidence="1" key="1">
    <citation type="journal article" date="2022" name="bioRxiv">
        <title>Sequencing and chromosome-scale assembly of the giantPleurodeles waltlgenome.</title>
        <authorList>
            <person name="Brown T."/>
            <person name="Elewa A."/>
            <person name="Iarovenko S."/>
            <person name="Subramanian E."/>
            <person name="Araus A.J."/>
            <person name="Petzold A."/>
            <person name="Susuki M."/>
            <person name="Suzuki K.-i.T."/>
            <person name="Hayashi T."/>
            <person name="Toyoda A."/>
            <person name="Oliveira C."/>
            <person name="Osipova E."/>
            <person name="Leigh N.D."/>
            <person name="Simon A."/>
            <person name="Yun M.H."/>
        </authorList>
    </citation>
    <scope>NUCLEOTIDE SEQUENCE</scope>
    <source>
        <strain evidence="1">20211129_DDA</strain>
        <tissue evidence="1">Liver</tissue>
    </source>
</reference>
<protein>
    <submittedName>
        <fullName evidence="1">Uncharacterized protein</fullName>
    </submittedName>
</protein>
<name>A0AAV7WZL5_PLEWA</name>
<gene>
    <name evidence="1" type="ORF">NDU88_005798</name>
</gene>
<evidence type="ECO:0000313" key="2">
    <source>
        <dbReference type="Proteomes" id="UP001066276"/>
    </source>
</evidence>
<proteinExistence type="predicted"/>
<sequence>MMKAVQRYQGTVDLLLHTFIPEIPRATKKEAGLACLRGKELKTGTIVLRWRSGCVFSKSTDLLFIRIINNAHYSL</sequence>
<accession>A0AAV7WZL5</accession>
<evidence type="ECO:0000313" key="1">
    <source>
        <dbReference type="EMBL" id="KAJ1218215.1"/>
    </source>
</evidence>
<dbReference type="Proteomes" id="UP001066276">
    <property type="component" value="Chromosome 1_1"/>
</dbReference>
<dbReference type="AlphaFoldDB" id="A0AAV7WZL5"/>
<keyword evidence="2" id="KW-1185">Reference proteome</keyword>